<dbReference type="Gene3D" id="3.30.110.90">
    <property type="entry name" value="Amidohydrolase"/>
    <property type="match status" value="1"/>
</dbReference>
<dbReference type="Pfam" id="PF01979">
    <property type="entry name" value="Amidohydro_1"/>
    <property type="match status" value="1"/>
</dbReference>
<name>A0A0R2S4V9_9GAMM</name>
<evidence type="ECO:0000313" key="3">
    <source>
        <dbReference type="EMBL" id="KRO68363.1"/>
    </source>
</evidence>
<dbReference type="InterPro" id="IPR051781">
    <property type="entry name" value="Metallo-dep_Hydrolase"/>
</dbReference>
<evidence type="ECO:0000256" key="1">
    <source>
        <dbReference type="SAM" id="SignalP"/>
    </source>
</evidence>
<dbReference type="InterPro" id="IPR032466">
    <property type="entry name" value="Metal_Hydrolase"/>
</dbReference>
<dbReference type="EMBL" id="LIBB01000528">
    <property type="protein sequence ID" value="KRO68363.1"/>
    <property type="molecule type" value="Genomic_DNA"/>
</dbReference>
<dbReference type="Proteomes" id="UP000051934">
    <property type="component" value="Unassembled WGS sequence"/>
</dbReference>
<sequence>MRITHLWLPGFILLPALANAQSALMALQPDRIFSGEKLYESGEWLLIKEGYVVDIIRTETELPPGAEKQQLKGKTMIPALIDAHAHLGYQSVNSWGAKNYNEANLLDNLSQYAYYGFSTVFSAGSDPVALINELRATIDLKSLPVATPLAAYGVAPTGFGPNNTFLDEIRTVEAEQETNILFGLDQTSDIQTLIKAVEPKRDAIIKIWVDDRAGTQPKLAEPLYTELVNQANQRGIKVVAHQQDSVDTARLVKAGVAGFLHGRFEDEIGEELSRSLAESNTFVIPNLGLSLLRNMTISEDPLLIETLPSATLSRLGSRVLAKTDKTMPASNSNDLIRWQLDQLISTLDASIKRSFGSATARGVPIILGTDAGALPDHFFGYTGHKELEIFVALGMTPEQAIGAATYAAASQLGLNDRGLLEKGRRADFLLLNANPLNDIRATQDIHAVFLLGNELDRKAIVGRLTQDRRD</sequence>
<dbReference type="InterPro" id="IPR006680">
    <property type="entry name" value="Amidohydro-rel"/>
</dbReference>
<dbReference type="SUPFAM" id="SSF51338">
    <property type="entry name" value="Composite domain of metallo-dependent hydrolases"/>
    <property type="match status" value="1"/>
</dbReference>
<gene>
    <name evidence="3" type="ORF">ABR69_00055</name>
</gene>
<dbReference type="SUPFAM" id="SSF51556">
    <property type="entry name" value="Metallo-dependent hydrolases"/>
    <property type="match status" value="1"/>
</dbReference>
<dbReference type="Gene3D" id="3.40.50.10910">
    <property type="entry name" value="Amidohydrolase"/>
    <property type="match status" value="1"/>
</dbReference>
<evidence type="ECO:0000313" key="4">
    <source>
        <dbReference type="Proteomes" id="UP000051934"/>
    </source>
</evidence>
<dbReference type="Gene3D" id="2.30.40.10">
    <property type="entry name" value="Urease, subunit C, domain 1"/>
    <property type="match status" value="1"/>
</dbReference>
<dbReference type="PANTHER" id="PTHR43135">
    <property type="entry name" value="ALPHA-D-RIBOSE 1-METHYLPHOSPHONATE 5-TRIPHOSPHATE DIPHOSPHATASE"/>
    <property type="match status" value="1"/>
</dbReference>
<dbReference type="PANTHER" id="PTHR43135:SF3">
    <property type="entry name" value="ALPHA-D-RIBOSE 1-METHYLPHOSPHONATE 5-TRIPHOSPHATE DIPHOSPHATASE"/>
    <property type="match status" value="1"/>
</dbReference>
<proteinExistence type="predicted"/>
<reference evidence="3 4" key="1">
    <citation type="submission" date="2015-10" db="EMBL/GenBank/DDBJ databases">
        <title>Metagenome-Assembled Genomes uncover a global brackish microbiome.</title>
        <authorList>
            <person name="Hugerth L.W."/>
            <person name="Larsson J."/>
            <person name="Alneberg J."/>
            <person name="Lindh M.V."/>
            <person name="Legrand C."/>
            <person name="Pinhassi J."/>
            <person name="Andersson A.F."/>
        </authorList>
    </citation>
    <scope>NUCLEOTIDE SEQUENCE [LARGE SCALE GENOMIC DNA]</scope>
    <source>
        <strain evidence="3">BACL4 MAG-120507-bin80</strain>
    </source>
</reference>
<organism evidence="3 4">
    <name type="scientific">OM182 bacterium BACL3 MAG-120507-bin80</name>
    <dbReference type="NCBI Taxonomy" id="1655577"/>
    <lineage>
        <taxon>Bacteria</taxon>
        <taxon>Pseudomonadati</taxon>
        <taxon>Pseudomonadota</taxon>
        <taxon>Gammaproteobacteria</taxon>
        <taxon>OMG group</taxon>
        <taxon>OM182 clade</taxon>
    </lineage>
</organism>
<dbReference type="Gene3D" id="1.20.58.520">
    <property type="entry name" value="Amidohydrolase"/>
    <property type="match status" value="1"/>
</dbReference>
<evidence type="ECO:0000259" key="2">
    <source>
        <dbReference type="Pfam" id="PF01979"/>
    </source>
</evidence>
<feature type="domain" description="Amidohydrolase-related" evidence="2">
    <location>
        <begin position="75"/>
        <end position="453"/>
    </location>
</feature>
<comment type="caution">
    <text evidence="3">The sequence shown here is derived from an EMBL/GenBank/DDBJ whole genome shotgun (WGS) entry which is preliminary data.</text>
</comment>
<dbReference type="GO" id="GO:0016810">
    <property type="term" value="F:hydrolase activity, acting on carbon-nitrogen (but not peptide) bonds"/>
    <property type="evidence" value="ECO:0007669"/>
    <property type="project" value="InterPro"/>
</dbReference>
<protein>
    <recommendedName>
        <fullName evidence="2">Amidohydrolase-related domain-containing protein</fullName>
    </recommendedName>
</protein>
<dbReference type="AlphaFoldDB" id="A0A0R2S4V9"/>
<dbReference type="InterPro" id="IPR011059">
    <property type="entry name" value="Metal-dep_hydrolase_composite"/>
</dbReference>
<feature type="chain" id="PRO_5006586905" description="Amidohydrolase-related domain-containing protein" evidence="1">
    <location>
        <begin position="21"/>
        <end position="470"/>
    </location>
</feature>
<accession>A0A0R2S4V9</accession>
<feature type="signal peptide" evidence="1">
    <location>
        <begin position="1"/>
        <end position="20"/>
    </location>
</feature>
<keyword evidence="1" id="KW-0732">Signal</keyword>